<protein>
    <submittedName>
        <fullName evidence="1">Uncharacterized protein</fullName>
    </submittedName>
</protein>
<proteinExistence type="predicted"/>
<evidence type="ECO:0000313" key="2">
    <source>
        <dbReference type="Proteomes" id="UP000005463"/>
    </source>
</evidence>
<organism evidence="1 2">
    <name type="scientific">Burkholderia ambifaria IOP40-10</name>
    <dbReference type="NCBI Taxonomy" id="396596"/>
    <lineage>
        <taxon>Bacteria</taxon>
        <taxon>Pseudomonadati</taxon>
        <taxon>Pseudomonadota</taxon>
        <taxon>Betaproteobacteria</taxon>
        <taxon>Burkholderiales</taxon>
        <taxon>Burkholderiaceae</taxon>
        <taxon>Burkholderia</taxon>
        <taxon>Burkholderia cepacia complex</taxon>
    </lineage>
</organism>
<dbReference type="AlphaFoldDB" id="B1FF43"/>
<dbReference type="EMBL" id="ABLC01000056">
    <property type="protein sequence ID" value="EDT03854.1"/>
    <property type="molecule type" value="Genomic_DNA"/>
</dbReference>
<evidence type="ECO:0000313" key="1">
    <source>
        <dbReference type="EMBL" id="EDT03854.1"/>
    </source>
</evidence>
<dbReference type="PATRIC" id="fig|396596.7.peg.5108"/>
<sequence>MASGGIVAVRLTRKPARSHFAMRIDEFLRDTAA</sequence>
<name>B1FF43_9BURK</name>
<reference evidence="1 2" key="1">
    <citation type="submission" date="2008-03" db="EMBL/GenBank/DDBJ databases">
        <title>Sequencing of the draft genome and assembly of Burkholderia ambifaria IOP40-10.</title>
        <authorList>
            <consortium name="US DOE Joint Genome Institute (JGI-PGF)"/>
            <person name="Copeland A."/>
            <person name="Lucas S."/>
            <person name="Lapidus A."/>
            <person name="Glavina del Rio T."/>
            <person name="Dalin E."/>
            <person name="Tice H."/>
            <person name="Bruce D."/>
            <person name="Goodwin L."/>
            <person name="Pitluck S."/>
            <person name="Larimer F."/>
            <person name="Land M.L."/>
            <person name="Hauser L."/>
            <person name="Tiedje J."/>
            <person name="Richardson P."/>
        </authorList>
    </citation>
    <scope>NUCLEOTIDE SEQUENCE [LARGE SCALE GENOMIC DNA]</scope>
    <source>
        <strain evidence="1 2">IOP40-10</strain>
    </source>
</reference>
<accession>B1FF43</accession>
<gene>
    <name evidence="1" type="ORF">BamIOP4010DRAFT_2653</name>
</gene>
<comment type="caution">
    <text evidence="1">The sequence shown here is derived from an EMBL/GenBank/DDBJ whole genome shotgun (WGS) entry which is preliminary data.</text>
</comment>
<dbReference type="Proteomes" id="UP000005463">
    <property type="component" value="Unassembled WGS sequence"/>
</dbReference>